<feature type="domain" description="MaoC-like" evidence="1">
    <location>
        <begin position="19"/>
        <end position="111"/>
    </location>
</feature>
<dbReference type="RefSeq" id="WP_406854518.1">
    <property type="nucleotide sequence ID" value="NZ_CP157484.1"/>
</dbReference>
<dbReference type="Pfam" id="PF01575">
    <property type="entry name" value="MaoC_dehydratas"/>
    <property type="match status" value="1"/>
</dbReference>
<evidence type="ECO:0000313" key="2">
    <source>
        <dbReference type="EMBL" id="XBO37692.1"/>
    </source>
</evidence>
<dbReference type="CDD" id="cd03454">
    <property type="entry name" value="YdeM"/>
    <property type="match status" value="1"/>
</dbReference>
<dbReference type="EMBL" id="CP157484">
    <property type="protein sequence ID" value="XBO37692.1"/>
    <property type="molecule type" value="Genomic_DNA"/>
</dbReference>
<sequence>MPRLSFEDFEPGAVTTYGSYLVTREEIIAFASQYDPQPMHLDEAAAAGTLLGGLGSSGWHTCSMLMRMLYDNVLADSTGMGSGGIDEVKWKRPVRPGDRLSVRQTVLDARPSSRGDRGYVRFRFEVLNQAGEVVMEQTNSIIFGVARPEAA</sequence>
<dbReference type="SUPFAM" id="SSF54637">
    <property type="entry name" value="Thioesterase/thiol ester dehydrase-isomerase"/>
    <property type="match status" value="1"/>
</dbReference>
<dbReference type="PANTHER" id="PTHR43664">
    <property type="entry name" value="MONOAMINE OXIDASE-RELATED"/>
    <property type="match status" value="1"/>
</dbReference>
<evidence type="ECO:0000259" key="1">
    <source>
        <dbReference type="Pfam" id="PF01575"/>
    </source>
</evidence>
<dbReference type="PANTHER" id="PTHR43664:SF1">
    <property type="entry name" value="BETA-METHYLMALYL-COA DEHYDRATASE"/>
    <property type="match status" value="1"/>
</dbReference>
<protein>
    <submittedName>
        <fullName evidence="2">MaoC family dehydratase</fullName>
    </submittedName>
</protein>
<dbReference type="Gene3D" id="3.10.129.10">
    <property type="entry name" value="Hotdog Thioesterase"/>
    <property type="match status" value="1"/>
</dbReference>
<reference evidence="2" key="1">
    <citation type="submission" date="2024-05" db="EMBL/GenBank/DDBJ databases">
        <authorList>
            <person name="Kim S."/>
            <person name="Heo J."/>
            <person name="Choi H."/>
            <person name="Choi Y."/>
            <person name="Kwon S.-W."/>
            <person name="Kim Y."/>
        </authorList>
    </citation>
    <scope>NUCLEOTIDE SEQUENCE</scope>
    <source>
        <strain evidence="2">KACC 23698</strain>
    </source>
</reference>
<dbReference type="AlphaFoldDB" id="A0AAU7JBU0"/>
<gene>
    <name evidence="2" type="ORF">ABEG18_18465</name>
</gene>
<dbReference type="InterPro" id="IPR029069">
    <property type="entry name" value="HotDog_dom_sf"/>
</dbReference>
<dbReference type="InterPro" id="IPR052342">
    <property type="entry name" value="MCH/BMMD"/>
</dbReference>
<organism evidence="2">
    <name type="scientific">Alsobacter sp. KACC 23698</name>
    <dbReference type="NCBI Taxonomy" id="3149229"/>
    <lineage>
        <taxon>Bacteria</taxon>
        <taxon>Pseudomonadati</taxon>
        <taxon>Pseudomonadota</taxon>
        <taxon>Alphaproteobacteria</taxon>
        <taxon>Hyphomicrobiales</taxon>
        <taxon>Alsobacteraceae</taxon>
        <taxon>Alsobacter</taxon>
    </lineage>
</organism>
<name>A0AAU7JBU0_9HYPH</name>
<accession>A0AAU7JBU0</accession>
<dbReference type="InterPro" id="IPR002539">
    <property type="entry name" value="MaoC-like_dom"/>
</dbReference>
<proteinExistence type="predicted"/>